<feature type="compositionally biased region" description="Polar residues" evidence="1">
    <location>
        <begin position="144"/>
        <end position="155"/>
    </location>
</feature>
<dbReference type="InParanoid" id="S8DM17"/>
<dbReference type="HOGENOM" id="CLU_363701_0_0_1"/>
<proteinExistence type="predicted"/>
<reference evidence="2 3" key="1">
    <citation type="journal article" date="2012" name="Science">
        <title>The Paleozoic origin of enzymatic lignin decomposition reconstructed from 31 fungal genomes.</title>
        <authorList>
            <person name="Floudas D."/>
            <person name="Binder M."/>
            <person name="Riley R."/>
            <person name="Barry K."/>
            <person name="Blanchette R.A."/>
            <person name="Henrissat B."/>
            <person name="Martinez A.T."/>
            <person name="Otillar R."/>
            <person name="Spatafora J.W."/>
            <person name="Yadav J.S."/>
            <person name="Aerts A."/>
            <person name="Benoit I."/>
            <person name="Boyd A."/>
            <person name="Carlson A."/>
            <person name="Copeland A."/>
            <person name="Coutinho P.M."/>
            <person name="de Vries R.P."/>
            <person name="Ferreira P."/>
            <person name="Findley K."/>
            <person name="Foster B."/>
            <person name="Gaskell J."/>
            <person name="Glotzer D."/>
            <person name="Gorecki P."/>
            <person name="Heitman J."/>
            <person name="Hesse C."/>
            <person name="Hori C."/>
            <person name="Igarashi K."/>
            <person name="Jurgens J.A."/>
            <person name="Kallen N."/>
            <person name="Kersten P."/>
            <person name="Kohler A."/>
            <person name="Kuees U."/>
            <person name="Kumar T.K.A."/>
            <person name="Kuo A."/>
            <person name="LaButti K."/>
            <person name="Larrondo L.F."/>
            <person name="Lindquist E."/>
            <person name="Ling A."/>
            <person name="Lombard V."/>
            <person name="Lucas S."/>
            <person name="Lundell T."/>
            <person name="Martin R."/>
            <person name="McLaughlin D.J."/>
            <person name="Morgenstern I."/>
            <person name="Morin E."/>
            <person name="Murat C."/>
            <person name="Nagy L.G."/>
            <person name="Nolan M."/>
            <person name="Ohm R.A."/>
            <person name="Patyshakuliyeva A."/>
            <person name="Rokas A."/>
            <person name="Ruiz-Duenas F.J."/>
            <person name="Sabat G."/>
            <person name="Salamov A."/>
            <person name="Samejima M."/>
            <person name="Schmutz J."/>
            <person name="Slot J.C."/>
            <person name="St John F."/>
            <person name="Stenlid J."/>
            <person name="Sun H."/>
            <person name="Sun S."/>
            <person name="Syed K."/>
            <person name="Tsang A."/>
            <person name="Wiebenga A."/>
            <person name="Young D."/>
            <person name="Pisabarro A."/>
            <person name="Eastwood D.C."/>
            <person name="Martin F."/>
            <person name="Cullen D."/>
            <person name="Grigoriev I.V."/>
            <person name="Hibbett D.S."/>
        </authorList>
    </citation>
    <scope>NUCLEOTIDE SEQUENCE</scope>
    <source>
        <strain evidence="3">FP-58527</strain>
    </source>
</reference>
<sequence length="840" mass="88365">MARPPRVATKPSLRSKKASSSPSVNHPTSHPPPSPSPRRSSRLRSSPPRPNATHPMATSRPGAVAPTQTVDAESGHPRSERRQSLIQTIDSEKKDGESPLPPEPVSGKGALPRGSATHLHPDADAPRSPNKRRRGPDHYDLVPVSSSAADCLNNEMSTPRTLRALKRQRLLLHIEAPSAHAPPPEPFPSGARHDHPGPPSPSPGEAQPPCPELPQTTPDSDLCIVAPDATAPAEELGTQPHLDAALGENETAREQSENGPDLSATHSLLSAPAHAPVEEAATAASSDERGPTAEALSAESPNIGAVTDLAAPSGSSESVSADLSASPAPAPSDAVPPLGASSAPVVVHLEDAVQAPVPAPGPYVPGAAVPEAELPPFVALALRHPQPEEQWAALANYIELDEEPTLCMRPVHWRIALRRASEKASRGMRPRNAKLDAYAGTWKYEMLLRVEAVMAWATREIVYVYCGLQGREESADFQNFDARHLPDDVVNMMDVDKPARGTFAQLPNPFDSDEEDDEDDEDFTDEDDEDEDVPDHSNVMMQVDSVEPAPEFVEGSSSSSPCTAASAACEDPNSPLPSPPTQPASAIPPRFRKLSHPLPRLFSFRTEPFEPGYMTPEGTPYVGRGTPVDKARRRDWASIPVPPPRYSPADESWFASLVTTSSILSGSPAADASFGVPTEVGPFCCTQDGLYGAAGSALPPEYAGPSANTGVGVGVGVGVSANMFDYPSPQAAWMDASTFPQDLGAGLAAPPMANSLPHATTGCVFHSCLMDCLTSGLGCVVPPFAGMQVQMPQLPPPPPQALVPCNVEAANPPGVDVGPYDVSMEPVAVQASSALSHALG</sequence>
<feature type="compositionally biased region" description="Low complexity" evidence="1">
    <location>
        <begin position="271"/>
        <end position="284"/>
    </location>
</feature>
<feature type="compositionally biased region" description="Acidic residues" evidence="1">
    <location>
        <begin position="511"/>
        <end position="533"/>
    </location>
</feature>
<feature type="compositionally biased region" description="Basic and acidic residues" evidence="1">
    <location>
        <begin position="73"/>
        <end position="83"/>
    </location>
</feature>
<feature type="region of interest" description="Disordered" evidence="1">
    <location>
        <begin position="1"/>
        <end position="155"/>
    </location>
</feature>
<feature type="region of interest" description="Disordered" evidence="1">
    <location>
        <begin position="173"/>
        <end position="337"/>
    </location>
</feature>
<feature type="compositionally biased region" description="Low complexity" evidence="1">
    <location>
        <begin position="18"/>
        <end position="28"/>
    </location>
</feature>
<gene>
    <name evidence="2" type="ORF">FOMPIDRAFT_1063171</name>
</gene>
<feature type="region of interest" description="Disordered" evidence="1">
    <location>
        <begin position="500"/>
        <end position="536"/>
    </location>
</feature>
<organism evidence="2 3">
    <name type="scientific">Fomitopsis schrenkii</name>
    <name type="common">Brown rot fungus</name>
    <dbReference type="NCBI Taxonomy" id="2126942"/>
    <lineage>
        <taxon>Eukaryota</taxon>
        <taxon>Fungi</taxon>
        <taxon>Dikarya</taxon>
        <taxon>Basidiomycota</taxon>
        <taxon>Agaricomycotina</taxon>
        <taxon>Agaricomycetes</taxon>
        <taxon>Polyporales</taxon>
        <taxon>Fomitopsis</taxon>
    </lineage>
</organism>
<feature type="compositionally biased region" description="Pro residues" evidence="1">
    <location>
        <begin position="197"/>
        <end position="212"/>
    </location>
</feature>
<evidence type="ECO:0000313" key="3">
    <source>
        <dbReference type="Proteomes" id="UP000015241"/>
    </source>
</evidence>
<feature type="region of interest" description="Disordered" evidence="1">
    <location>
        <begin position="549"/>
        <end position="591"/>
    </location>
</feature>
<evidence type="ECO:0000256" key="1">
    <source>
        <dbReference type="SAM" id="MobiDB-lite"/>
    </source>
</evidence>
<dbReference type="STRING" id="743788.S8DM17"/>
<evidence type="ECO:0000313" key="2">
    <source>
        <dbReference type="EMBL" id="EPS94531.1"/>
    </source>
</evidence>
<feature type="compositionally biased region" description="Low complexity" evidence="1">
    <location>
        <begin position="556"/>
        <end position="568"/>
    </location>
</feature>
<keyword evidence="3" id="KW-1185">Reference proteome</keyword>
<feature type="compositionally biased region" description="Low complexity" evidence="1">
    <location>
        <begin position="313"/>
        <end position="337"/>
    </location>
</feature>
<name>S8DM17_FOMSC</name>
<dbReference type="Proteomes" id="UP000015241">
    <property type="component" value="Unassembled WGS sequence"/>
</dbReference>
<dbReference type="EMBL" id="KE504230">
    <property type="protein sequence ID" value="EPS94531.1"/>
    <property type="molecule type" value="Genomic_DNA"/>
</dbReference>
<accession>S8DM17</accession>
<protein>
    <submittedName>
        <fullName evidence="2">Uncharacterized protein</fullName>
    </submittedName>
</protein>
<dbReference type="OrthoDB" id="2801748at2759"/>
<dbReference type="AlphaFoldDB" id="S8DM17"/>